<gene>
    <name evidence="2" type="ORF">ACFO3O_02235</name>
</gene>
<dbReference type="EMBL" id="JBHSFV010000001">
    <property type="protein sequence ID" value="MFC4632705.1"/>
    <property type="molecule type" value="Genomic_DNA"/>
</dbReference>
<feature type="chain" id="PRO_5046477878" evidence="1">
    <location>
        <begin position="21"/>
        <end position="152"/>
    </location>
</feature>
<reference evidence="3" key="1">
    <citation type="journal article" date="2019" name="Int. J. Syst. Evol. Microbiol.">
        <title>The Global Catalogue of Microorganisms (GCM) 10K type strain sequencing project: providing services to taxonomists for standard genome sequencing and annotation.</title>
        <authorList>
            <consortium name="The Broad Institute Genomics Platform"/>
            <consortium name="The Broad Institute Genome Sequencing Center for Infectious Disease"/>
            <person name="Wu L."/>
            <person name="Ma J."/>
        </authorList>
    </citation>
    <scope>NUCLEOTIDE SEQUENCE [LARGE SCALE GENOMIC DNA]</scope>
    <source>
        <strain evidence="3">YJ-61-S</strain>
    </source>
</reference>
<feature type="signal peptide" evidence="1">
    <location>
        <begin position="1"/>
        <end position="20"/>
    </location>
</feature>
<dbReference type="RefSeq" id="WP_379976906.1">
    <property type="nucleotide sequence ID" value="NZ_JBHSFV010000001.1"/>
</dbReference>
<accession>A0ABV9HUK8</accession>
<dbReference type="Proteomes" id="UP001596043">
    <property type="component" value="Unassembled WGS sequence"/>
</dbReference>
<evidence type="ECO:0000313" key="2">
    <source>
        <dbReference type="EMBL" id="MFC4632705.1"/>
    </source>
</evidence>
<name>A0ABV9HUK8_9FLAO</name>
<comment type="caution">
    <text evidence="2">The sequence shown here is derived from an EMBL/GenBank/DDBJ whole genome shotgun (WGS) entry which is preliminary data.</text>
</comment>
<evidence type="ECO:0000256" key="1">
    <source>
        <dbReference type="SAM" id="SignalP"/>
    </source>
</evidence>
<keyword evidence="3" id="KW-1185">Reference proteome</keyword>
<organism evidence="2 3">
    <name type="scientific">Dokdonia ponticola</name>
    <dbReference type="NCBI Taxonomy" id="2041041"/>
    <lineage>
        <taxon>Bacteria</taxon>
        <taxon>Pseudomonadati</taxon>
        <taxon>Bacteroidota</taxon>
        <taxon>Flavobacteriia</taxon>
        <taxon>Flavobacteriales</taxon>
        <taxon>Flavobacteriaceae</taxon>
        <taxon>Dokdonia</taxon>
    </lineage>
</organism>
<sequence length="152" mass="17259">MMKLKFLMVLGLFFTCFTYAQEGVIKITNNKNKKEIIIKENKRIRLKTIKGEKISGRFKIVDANTILIRGKEIKLPEIIKIKKHPLLVSILTNIGLVYLASGFTLLTYFITSSSEIAVILGLSGTIYGVFKTPNILKGYAVDKWTIELIENY</sequence>
<proteinExistence type="predicted"/>
<evidence type="ECO:0000313" key="3">
    <source>
        <dbReference type="Proteomes" id="UP001596043"/>
    </source>
</evidence>
<protein>
    <submittedName>
        <fullName evidence="2">Uncharacterized protein</fullName>
    </submittedName>
</protein>
<keyword evidence="1" id="KW-0732">Signal</keyword>